<dbReference type="SUPFAM" id="SSF51905">
    <property type="entry name" value="FAD/NAD(P)-binding domain"/>
    <property type="match status" value="1"/>
</dbReference>
<dbReference type="Pfam" id="PF01494">
    <property type="entry name" value="FAD_binding_3"/>
    <property type="match status" value="1"/>
</dbReference>
<evidence type="ECO:0000256" key="2">
    <source>
        <dbReference type="ARBA" id="ARBA00022630"/>
    </source>
</evidence>
<name>W9CVY5_SCLBF</name>
<dbReference type="InterPro" id="IPR036188">
    <property type="entry name" value="FAD/NAD-bd_sf"/>
</dbReference>
<evidence type="ECO:0000256" key="5">
    <source>
        <dbReference type="ARBA" id="ARBA00023033"/>
    </source>
</evidence>
<gene>
    <name evidence="7" type="ORF">SBOR_0963</name>
</gene>
<keyword evidence="2" id="KW-0285">Flavoprotein</keyword>
<comment type="similarity">
    <text evidence="1">Belongs to the paxM FAD-dependent monooxygenase family.</text>
</comment>
<sequence>MSQTNSKRVIIIGCGIAGPVIAILLQKKGYTPIVLEKVRKLGEAGGSLYLQPNGLKVLNLVGLATTVTDNAPWVEQMWEKTHEGEVLGGGNFLGTLKETYGQPACGTKRALFNLALEKAIVDAGIEFHAGWKLDNIEESETGVIAVSEDGQRIEGSFLVGCDGIKAASRHILLKRKAYDEPEATYTGLVQTGGFSPTPKSVQNTMLGVFGPSAHLVHYPISPTHSSWAFTQRQSEEEQETWLLATPEQLAAQKANLLKQFGDWASPAAELISGAERLLKYGIFDRPGLKAEQWYDGRCILIGDAAHPTSPHLGQGANQAMEDCYHLQRLLPDAGSDLSTTDLTKIFAEFAGLRQPKTALLVAGARAQGERRVVARENMEERNESVRQIWKNPDVYYKAYAEMLRGPFDAMA</sequence>
<keyword evidence="8" id="KW-1185">Reference proteome</keyword>
<dbReference type="HOGENOM" id="CLU_009665_19_5_1"/>
<evidence type="ECO:0000313" key="7">
    <source>
        <dbReference type="EMBL" id="ESZ98725.1"/>
    </source>
</evidence>
<dbReference type="Proteomes" id="UP000019487">
    <property type="component" value="Unassembled WGS sequence"/>
</dbReference>
<dbReference type="PANTHER" id="PTHR13789">
    <property type="entry name" value="MONOOXYGENASE"/>
    <property type="match status" value="1"/>
</dbReference>
<keyword evidence="5" id="KW-0503">Monooxygenase</keyword>
<evidence type="ECO:0000256" key="3">
    <source>
        <dbReference type="ARBA" id="ARBA00022827"/>
    </source>
</evidence>
<comment type="caution">
    <text evidence="7">The sequence shown here is derived from an EMBL/GenBank/DDBJ whole genome shotgun (WGS) entry which is preliminary data.</text>
</comment>
<evidence type="ECO:0000259" key="6">
    <source>
        <dbReference type="Pfam" id="PF01494"/>
    </source>
</evidence>
<keyword evidence="4" id="KW-0560">Oxidoreductase</keyword>
<organism evidence="7 8">
    <name type="scientific">Sclerotinia borealis (strain F-4128)</name>
    <dbReference type="NCBI Taxonomy" id="1432307"/>
    <lineage>
        <taxon>Eukaryota</taxon>
        <taxon>Fungi</taxon>
        <taxon>Dikarya</taxon>
        <taxon>Ascomycota</taxon>
        <taxon>Pezizomycotina</taxon>
        <taxon>Leotiomycetes</taxon>
        <taxon>Helotiales</taxon>
        <taxon>Sclerotiniaceae</taxon>
        <taxon>Sclerotinia</taxon>
    </lineage>
</organism>
<dbReference type="PRINTS" id="PR00420">
    <property type="entry name" value="RNGMNOXGNASE"/>
</dbReference>
<dbReference type="GO" id="GO:0071949">
    <property type="term" value="F:FAD binding"/>
    <property type="evidence" value="ECO:0007669"/>
    <property type="project" value="InterPro"/>
</dbReference>
<evidence type="ECO:0000313" key="8">
    <source>
        <dbReference type="Proteomes" id="UP000019487"/>
    </source>
</evidence>
<dbReference type="Gene3D" id="3.50.50.60">
    <property type="entry name" value="FAD/NAD(P)-binding domain"/>
    <property type="match status" value="1"/>
</dbReference>
<evidence type="ECO:0000256" key="4">
    <source>
        <dbReference type="ARBA" id="ARBA00023002"/>
    </source>
</evidence>
<protein>
    <recommendedName>
        <fullName evidence="6">FAD-binding domain-containing protein</fullName>
    </recommendedName>
</protein>
<dbReference type="PANTHER" id="PTHR13789:SF309">
    <property type="entry name" value="PUTATIVE (AFU_ORTHOLOGUE AFUA_6G14510)-RELATED"/>
    <property type="match status" value="1"/>
</dbReference>
<dbReference type="InterPro" id="IPR002938">
    <property type="entry name" value="FAD-bd"/>
</dbReference>
<dbReference type="OrthoDB" id="10029326at2759"/>
<feature type="domain" description="FAD-binding" evidence="6">
    <location>
        <begin position="8"/>
        <end position="330"/>
    </location>
</feature>
<proteinExistence type="inferred from homology"/>
<keyword evidence="3" id="KW-0274">FAD</keyword>
<reference evidence="7 8" key="1">
    <citation type="journal article" date="2014" name="Genome Announc.">
        <title>Draft genome sequence of Sclerotinia borealis, a psychrophilic plant pathogenic fungus.</title>
        <authorList>
            <person name="Mardanov A.V."/>
            <person name="Beletsky A.V."/>
            <person name="Kadnikov V.V."/>
            <person name="Ignatov A.N."/>
            <person name="Ravin N.V."/>
        </authorList>
    </citation>
    <scope>NUCLEOTIDE SEQUENCE [LARGE SCALE GENOMIC DNA]</scope>
    <source>
        <strain evidence="8">F-4157</strain>
    </source>
</reference>
<dbReference type="EMBL" id="AYSA01000036">
    <property type="protein sequence ID" value="ESZ98725.1"/>
    <property type="molecule type" value="Genomic_DNA"/>
</dbReference>
<evidence type="ECO:0000256" key="1">
    <source>
        <dbReference type="ARBA" id="ARBA00007992"/>
    </source>
</evidence>
<accession>W9CVY5</accession>
<dbReference type="STRING" id="1432307.W9CVY5"/>
<dbReference type="GO" id="GO:0004497">
    <property type="term" value="F:monooxygenase activity"/>
    <property type="evidence" value="ECO:0007669"/>
    <property type="project" value="UniProtKB-KW"/>
</dbReference>
<dbReference type="InterPro" id="IPR050493">
    <property type="entry name" value="FAD-dep_Monooxygenase_BioMet"/>
</dbReference>
<dbReference type="AlphaFoldDB" id="W9CVY5"/>